<comment type="caution">
    <text evidence="1">The sequence shown here is derived from an EMBL/GenBank/DDBJ whole genome shotgun (WGS) entry which is preliminary data.</text>
</comment>
<dbReference type="Proteomes" id="UP000179129">
    <property type="component" value="Unassembled WGS sequence"/>
</dbReference>
<sequence length="84" mass="9831">MIKSIKPGRAYEFDSTGNFKEFEPEMWDGVSELVPGKKYGFTLDLFDKFVEADIKRNPGSKEFWDSVKEFKKKMKEDAKKQAQQ</sequence>
<reference evidence="1 2" key="1">
    <citation type="journal article" date="2016" name="Nat. Commun.">
        <title>Thousands of microbial genomes shed light on interconnected biogeochemical processes in an aquifer system.</title>
        <authorList>
            <person name="Anantharaman K."/>
            <person name="Brown C.T."/>
            <person name="Hug L.A."/>
            <person name="Sharon I."/>
            <person name="Castelle C.J."/>
            <person name="Probst A.J."/>
            <person name="Thomas B.C."/>
            <person name="Singh A."/>
            <person name="Wilkins M.J."/>
            <person name="Karaoz U."/>
            <person name="Brodie E.L."/>
            <person name="Williams K.H."/>
            <person name="Hubbard S.S."/>
            <person name="Banfield J.F."/>
        </authorList>
    </citation>
    <scope>NUCLEOTIDE SEQUENCE [LARGE SCALE GENOMIC DNA]</scope>
</reference>
<name>A0A1F5YYN8_9BACT</name>
<dbReference type="AlphaFoldDB" id="A0A1F5YYN8"/>
<protein>
    <submittedName>
        <fullName evidence="1">Uncharacterized protein</fullName>
    </submittedName>
</protein>
<gene>
    <name evidence="1" type="ORF">A3F83_15870</name>
</gene>
<accession>A0A1F5YYN8</accession>
<proteinExistence type="predicted"/>
<dbReference type="EMBL" id="MFIX01000068">
    <property type="protein sequence ID" value="OGG05291.1"/>
    <property type="molecule type" value="Genomic_DNA"/>
</dbReference>
<organism evidence="1 2">
    <name type="scientific">Candidatus Glassbacteria bacterium RIFCSPLOWO2_12_FULL_58_11</name>
    <dbReference type="NCBI Taxonomy" id="1817867"/>
    <lineage>
        <taxon>Bacteria</taxon>
        <taxon>Candidatus Glassiibacteriota</taxon>
    </lineage>
</organism>
<evidence type="ECO:0000313" key="1">
    <source>
        <dbReference type="EMBL" id="OGG05291.1"/>
    </source>
</evidence>
<evidence type="ECO:0000313" key="2">
    <source>
        <dbReference type="Proteomes" id="UP000179129"/>
    </source>
</evidence>